<evidence type="ECO:0000313" key="1">
    <source>
        <dbReference type="EMBL" id="CUN35783.1"/>
    </source>
</evidence>
<evidence type="ECO:0000313" key="8">
    <source>
        <dbReference type="Proteomes" id="UP000284644"/>
    </source>
</evidence>
<dbReference type="Proteomes" id="UP000284644">
    <property type="component" value="Unassembled WGS sequence"/>
</dbReference>
<dbReference type="EMBL" id="CYZD01000001">
    <property type="protein sequence ID" value="CUN35783.1"/>
    <property type="molecule type" value="Genomic_DNA"/>
</dbReference>
<dbReference type="Proteomes" id="UP000095409">
    <property type="component" value="Unassembled WGS sequence"/>
</dbReference>
<dbReference type="RefSeq" id="WP_055065373.1">
    <property type="nucleotide sequence ID" value="NZ_CABJFK010000032.1"/>
</dbReference>
<evidence type="ECO:0000313" key="6">
    <source>
        <dbReference type="Proteomes" id="UP000261222"/>
    </source>
</evidence>
<evidence type="ECO:0000313" key="3">
    <source>
        <dbReference type="EMBL" id="RHE09580.1"/>
    </source>
</evidence>
<evidence type="ECO:0000313" key="2">
    <source>
        <dbReference type="EMBL" id="RGN07018.1"/>
    </source>
</evidence>
<organism evidence="1 5">
    <name type="scientific">Blautia obeum</name>
    <dbReference type="NCBI Taxonomy" id="40520"/>
    <lineage>
        <taxon>Bacteria</taxon>
        <taxon>Bacillati</taxon>
        <taxon>Bacillota</taxon>
        <taxon>Clostridia</taxon>
        <taxon>Lachnospirales</taxon>
        <taxon>Lachnospiraceae</taxon>
        <taxon>Blautia</taxon>
    </lineage>
</organism>
<dbReference type="EMBL" id="QSKF01000032">
    <property type="protein sequence ID" value="RHE35699.1"/>
    <property type="molecule type" value="Genomic_DNA"/>
</dbReference>
<reference evidence="1 5" key="1">
    <citation type="submission" date="2015-09" db="EMBL/GenBank/DDBJ databases">
        <authorList>
            <consortium name="Pathogen Informatics"/>
        </authorList>
    </citation>
    <scope>NUCLEOTIDE SEQUENCE [LARGE SCALE GENOMIC DNA]</scope>
    <source>
        <strain evidence="1 5">2789STDY5608837</strain>
    </source>
</reference>
<name>A0A173W8J8_9FIRM</name>
<dbReference type="EMBL" id="QSJW01000014">
    <property type="protein sequence ID" value="RHE09580.1"/>
    <property type="molecule type" value="Genomic_DNA"/>
</dbReference>
<reference evidence="6 7" key="2">
    <citation type="submission" date="2018-08" db="EMBL/GenBank/DDBJ databases">
        <title>A genome reference for cultivated species of the human gut microbiota.</title>
        <authorList>
            <person name="Zou Y."/>
            <person name="Xue W."/>
            <person name="Luo G."/>
        </authorList>
    </citation>
    <scope>NUCLEOTIDE SEQUENCE [LARGE SCALE GENOMIC DNA]</scope>
    <source>
        <strain evidence="4 7">AM28-23</strain>
        <strain evidence="3 8">AM29-25AC</strain>
        <strain evidence="2 6">OM06-11AA</strain>
    </source>
</reference>
<accession>A0A173W8J8</accession>
<dbReference type="Proteomes" id="UP000261222">
    <property type="component" value="Unassembled WGS sequence"/>
</dbReference>
<evidence type="ECO:0000313" key="7">
    <source>
        <dbReference type="Proteomes" id="UP000283745"/>
    </source>
</evidence>
<protein>
    <submittedName>
        <fullName evidence="1">Uncharacterized protein</fullName>
    </submittedName>
</protein>
<evidence type="ECO:0000313" key="5">
    <source>
        <dbReference type="Proteomes" id="UP000095409"/>
    </source>
</evidence>
<dbReference type="EMBL" id="QSUB01000001">
    <property type="protein sequence ID" value="RGN07018.1"/>
    <property type="molecule type" value="Genomic_DNA"/>
</dbReference>
<proteinExistence type="predicted"/>
<dbReference type="AlphaFoldDB" id="A0A173W8J8"/>
<dbReference type="Proteomes" id="UP000283745">
    <property type="component" value="Unassembled WGS sequence"/>
</dbReference>
<evidence type="ECO:0000313" key="4">
    <source>
        <dbReference type="EMBL" id="RHE35699.1"/>
    </source>
</evidence>
<sequence>MKVMTQDKVRIIDFRMPCTEGYFIRERRMYIAEYKSCERATEVLEEMLQKYAAGEKIYIMPEE</sequence>
<gene>
    <name evidence="4" type="ORF">DW740_17565</name>
    <name evidence="3" type="ORF">DW767_16880</name>
    <name evidence="2" type="ORF">DXB81_00330</name>
    <name evidence="1" type="ORF">ERS852394_00003</name>
</gene>